<dbReference type="Gene3D" id="3.80.30.20">
    <property type="entry name" value="tm_1862 like domain"/>
    <property type="match status" value="1"/>
</dbReference>
<protein>
    <submittedName>
        <fullName evidence="8">YgiQ family radical SAM protein</fullName>
    </submittedName>
</protein>
<dbReference type="InterPro" id="IPR013704">
    <property type="entry name" value="UPF0313_N"/>
</dbReference>
<keyword evidence="5 6" id="KW-0411">Iron-sulfur</keyword>
<dbReference type="Pfam" id="PF08497">
    <property type="entry name" value="Radical_SAM_N"/>
    <property type="match status" value="1"/>
</dbReference>
<comment type="similarity">
    <text evidence="6">Belongs to the UPF0313 family.</text>
</comment>
<dbReference type="InterPro" id="IPR007197">
    <property type="entry name" value="rSAM"/>
</dbReference>
<dbReference type="PANTHER" id="PTHR32331:SF0">
    <property type="entry name" value="UPF0313 PROTEIN YGIQ"/>
    <property type="match status" value="1"/>
</dbReference>
<dbReference type="SFLD" id="SFLDS00029">
    <property type="entry name" value="Radical_SAM"/>
    <property type="match status" value="1"/>
</dbReference>
<dbReference type="GO" id="GO:0051539">
    <property type="term" value="F:4 iron, 4 sulfur cluster binding"/>
    <property type="evidence" value="ECO:0007669"/>
    <property type="project" value="UniProtKB-KW"/>
</dbReference>
<dbReference type="GO" id="GO:0003824">
    <property type="term" value="F:catalytic activity"/>
    <property type="evidence" value="ECO:0007669"/>
    <property type="project" value="InterPro"/>
</dbReference>
<evidence type="ECO:0000256" key="2">
    <source>
        <dbReference type="ARBA" id="ARBA00022691"/>
    </source>
</evidence>
<dbReference type="InterPro" id="IPR024560">
    <property type="entry name" value="UPF0313_C"/>
</dbReference>
<dbReference type="SMART" id="SM00729">
    <property type="entry name" value="Elp3"/>
    <property type="match status" value="1"/>
</dbReference>
<dbReference type="InterPro" id="IPR022946">
    <property type="entry name" value="UPF0313"/>
</dbReference>
<dbReference type="SFLD" id="SFLDG01082">
    <property type="entry name" value="B12-binding_domain_containing"/>
    <property type="match status" value="1"/>
</dbReference>
<dbReference type="PROSITE" id="PS51918">
    <property type="entry name" value="RADICAL_SAM"/>
    <property type="match status" value="1"/>
</dbReference>
<name>A0A832I7X8_9THEM</name>
<dbReference type="Pfam" id="PF04055">
    <property type="entry name" value="Radical_SAM"/>
    <property type="match status" value="1"/>
</dbReference>
<dbReference type="InterPro" id="IPR006638">
    <property type="entry name" value="Elp3/MiaA/NifB-like_rSAM"/>
</dbReference>
<feature type="binding site" evidence="6">
    <location>
        <position position="307"/>
    </location>
    <ligand>
        <name>[4Fe-4S] cluster</name>
        <dbReference type="ChEBI" id="CHEBI:49883"/>
        <note>4Fe-4S-S-AdoMet</note>
    </ligand>
</feature>
<accession>A0A832I7X8</accession>
<keyword evidence="2 6" id="KW-0949">S-adenosyl-L-methionine</keyword>
<evidence type="ECO:0000256" key="1">
    <source>
        <dbReference type="ARBA" id="ARBA00022485"/>
    </source>
</evidence>
<keyword evidence="1 6" id="KW-0004">4Fe-4S</keyword>
<evidence type="ECO:0000259" key="7">
    <source>
        <dbReference type="PROSITE" id="PS51918"/>
    </source>
</evidence>
<feature type="binding site" evidence="6">
    <location>
        <position position="310"/>
    </location>
    <ligand>
        <name>[4Fe-4S] cluster</name>
        <dbReference type="ChEBI" id="CHEBI:49883"/>
        <note>4Fe-4S-S-AdoMet</note>
    </ligand>
</feature>
<keyword evidence="3 6" id="KW-0479">Metal-binding</keyword>
<dbReference type="PANTHER" id="PTHR32331">
    <property type="entry name" value="UPF0313 PROTEIN YGIQ"/>
    <property type="match status" value="1"/>
</dbReference>
<feature type="domain" description="Radical SAM core" evidence="7">
    <location>
        <begin position="285"/>
        <end position="561"/>
    </location>
</feature>
<organism evidence="8">
    <name type="scientific">Pseudothermotoga hypogea</name>
    <dbReference type="NCBI Taxonomy" id="57487"/>
    <lineage>
        <taxon>Bacteria</taxon>
        <taxon>Thermotogati</taxon>
        <taxon>Thermotogota</taxon>
        <taxon>Thermotogae</taxon>
        <taxon>Thermotogales</taxon>
        <taxon>Thermotogaceae</taxon>
        <taxon>Pseudothermotoga</taxon>
    </lineage>
</organism>
<dbReference type="InterPro" id="IPR023404">
    <property type="entry name" value="rSAM_horseshoe"/>
</dbReference>
<dbReference type="EMBL" id="DTKQ01000048">
    <property type="protein sequence ID" value="HGZ79652.1"/>
    <property type="molecule type" value="Genomic_DNA"/>
</dbReference>
<dbReference type="SFLD" id="SFLDG01069">
    <property type="entry name" value="UPF0313"/>
    <property type="match status" value="1"/>
</dbReference>
<dbReference type="NCBIfam" id="TIGR03904">
    <property type="entry name" value="SAM_YgiQ"/>
    <property type="match status" value="1"/>
</dbReference>
<evidence type="ECO:0000256" key="3">
    <source>
        <dbReference type="ARBA" id="ARBA00022723"/>
    </source>
</evidence>
<evidence type="ECO:0000256" key="5">
    <source>
        <dbReference type="ARBA" id="ARBA00023014"/>
    </source>
</evidence>
<comment type="cofactor">
    <cofactor evidence="6">
        <name>[4Fe-4S] cluster</name>
        <dbReference type="ChEBI" id="CHEBI:49883"/>
    </cofactor>
    <text evidence="6">Binds 1 [4Fe-4S] cluster. The cluster is coordinated with 3 cysteines and an exchangeable S-adenosyl-L-methionine.</text>
</comment>
<evidence type="ECO:0000313" key="8">
    <source>
        <dbReference type="EMBL" id="HGZ79652.1"/>
    </source>
</evidence>
<dbReference type="Pfam" id="PF11842">
    <property type="entry name" value="DUF3362"/>
    <property type="match status" value="1"/>
</dbReference>
<dbReference type="GO" id="GO:0005506">
    <property type="term" value="F:iron ion binding"/>
    <property type="evidence" value="ECO:0007669"/>
    <property type="project" value="UniProtKB-UniRule"/>
</dbReference>
<evidence type="ECO:0000256" key="6">
    <source>
        <dbReference type="HAMAP-Rule" id="MF_01251"/>
    </source>
</evidence>
<dbReference type="SUPFAM" id="SSF102114">
    <property type="entry name" value="Radical SAM enzymes"/>
    <property type="match status" value="1"/>
</dbReference>
<proteinExistence type="inferred from homology"/>
<sequence length="569" mass="64988">MFLPTTKEEMKKLGWNELDIVLVTGDAYVDHPSFGVALIGHYLVSKGYKVGVIGQPDWRSDKDITRLGRPRLFFGITAGNVDSMVANYTASMKKRKNDDYSPMGQAGRRPDRATIVYANLVRRCFPDVPIVLGGLEASLRRFAHYDWWQDRVRKSVLVDSKADLLVYGMAEKTVLNIARILEKTGDIDRCKELRGVMYWSSHKPNDAIELPSYEEISMDKKKFAEAVKMQLLLTDPFRSVKLCQKQDTRYVVQNPPELPLEQAELDELYLLPFERRVHPFYESMGHVKAIDTVQFSITAVRGCYGGCAFCALTHHQTTHVVYRSEESILEEAKQLTKHPDFKGIISDVGGPTANLYGARCERREKQGQCARYCVFPSPCERAVPNHSSFLDLLRKIKSIPKVRHVFVSSGIRHDLVLSDPSGEEFIKELVHFTPGQLKLAPEHAHPKVLKFMRKPPAELFLAFKEKFEKLARLQGKERYVIGYFIVAHPGESEKENDYLKRFIQKKLGYKPQQVQIFTPSPGTLSTAMYYSGIDPLTNEEVFVEKSLKKRNWMKENIVGPKATRSEDFT</sequence>
<feature type="binding site" evidence="6">
    <location>
        <position position="303"/>
    </location>
    <ligand>
        <name>[4Fe-4S] cluster</name>
        <dbReference type="ChEBI" id="CHEBI:49883"/>
        <note>4Fe-4S-S-AdoMet</note>
    </ligand>
</feature>
<dbReference type="InterPro" id="IPR058240">
    <property type="entry name" value="rSAM_sf"/>
</dbReference>
<reference evidence="8" key="1">
    <citation type="journal article" date="2020" name="mSystems">
        <title>Genome- and Community-Level Interaction Insights into Carbon Utilization and Element Cycling Functions of Hydrothermarchaeota in Hydrothermal Sediment.</title>
        <authorList>
            <person name="Zhou Z."/>
            <person name="Liu Y."/>
            <person name="Xu W."/>
            <person name="Pan J."/>
            <person name="Luo Z.H."/>
            <person name="Li M."/>
        </authorList>
    </citation>
    <scope>NUCLEOTIDE SEQUENCE [LARGE SCALE GENOMIC DNA]</scope>
    <source>
        <strain evidence="8">SpSt-86</strain>
    </source>
</reference>
<keyword evidence="4 6" id="KW-0408">Iron</keyword>
<dbReference type="AlphaFoldDB" id="A0A832I7X8"/>
<evidence type="ECO:0000256" key="4">
    <source>
        <dbReference type="ARBA" id="ARBA00023004"/>
    </source>
</evidence>
<gene>
    <name evidence="8" type="ORF">ENW55_06680</name>
</gene>
<comment type="caution">
    <text evidence="8">The sequence shown here is derived from an EMBL/GenBank/DDBJ whole genome shotgun (WGS) entry which is preliminary data.</text>
</comment>
<dbReference type="HAMAP" id="MF_01251">
    <property type="entry name" value="UPF0313"/>
    <property type="match status" value="1"/>
</dbReference>